<reference evidence="1 2" key="1">
    <citation type="journal article" date="2019" name="Nat. Ecol. Evol.">
        <title>Megaphylogeny resolves global patterns of mushroom evolution.</title>
        <authorList>
            <person name="Varga T."/>
            <person name="Krizsan K."/>
            <person name="Foldi C."/>
            <person name="Dima B."/>
            <person name="Sanchez-Garcia M."/>
            <person name="Sanchez-Ramirez S."/>
            <person name="Szollosi G.J."/>
            <person name="Szarkandi J.G."/>
            <person name="Papp V."/>
            <person name="Albert L."/>
            <person name="Andreopoulos W."/>
            <person name="Angelini C."/>
            <person name="Antonin V."/>
            <person name="Barry K.W."/>
            <person name="Bougher N.L."/>
            <person name="Buchanan P."/>
            <person name="Buyck B."/>
            <person name="Bense V."/>
            <person name="Catcheside P."/>
            <person name="Chovatia M."/>
            <person name="Cooper J."/>
            <person name="Damon W."/>
            <person name="Desjardin D."/>
            <person name="Finy P."/>
            <person name="Geml J."/>
            <person name="Haridas S."/>
            <person name="Hughes K."/>
            <person name="Justo A."/>
            <person name="Karasinski D."/>
            <person name="Kautmanova I."/>
            <person name="Kiss B."/>
            <person name="Kocsube S."/>
            <person name="Kotiranta H."/>
            <person name="LaButti K.M."/>
            <person name="Lechner B.E."/>
            <person name="Liimatainen K."/>
            <person name="Lipzen A."/>
            <person name="Lukacs Z."/>
            <person name="Mihaltcheva S."/>
            <person name="Morgado L.N."/>
            <person name="Niskanen T."/>
            <person name="Noordeloos M.E."/>
            <person name="Ohm R.A."/>
            <person name="Ortiz-Santana B."/>
            <person name="Ovrebo C."/>
            <person name="Racz N."/>
            <person name="Riley R."/>
            <person name="Savchenko A."/>
            <person name="Shiryaev A."/>
            <person name="Soop K."/>
            <person name="Spirin V."/>
            <person name="Szebenyi C."/>
            <person name="Tomsovsky M."/>
            <person name="Tulloss R.E."/>
            <person name="Uehling J."/>
            <person name="Grigoriev I.V."/>
            <person name="Vagvolgyi C."/>
            <person name="Papp T."/>
            <person name="Martin F.M."/>
            <person name="Miettinen O."/>
            <person name="Hibbett D.S."/>
            <person name="Nagy L.G."/>
        </authorList>
    </citation>
    <scope>NUCLEOTIDE SEQUENCE [LARGE SCALE GENOMIC DNA]</scope>
    <source>
        <strain evidence="1 2">CBS 309.79</strain>
    </source>
</reference>
<evidence type="ECO:0000313" key="2">
    <source>
        <dbReference type="Proteomes" id="UP000305067"/>
    </source>
</evidence>
<dbReference type="Proteomes" id="UP000305067">
    <property type="component" value="Unassembled WGS sequence"/>
</dbReference>
<accession>A0A5C3R0J5</accession>
<dbReference type="EMBL" id="ML178815">
    <property type="protein sequence ID" value="TFL06610.1"/>
    <property type="molecule type" value="Genomic_DNA"/>
</dbReference>
<dbReference type="AlphaFoldDB" id="A0A5C3R0J5"/>
<protein>
    <submittedName>
        <fullName evidence="1">Uncharacterized protein</fullName>
    </submittedName>
</protein>
<dbReference type="OrthoDB" id="3205170at2759"/>
<gene>
    <name evidence="1" type="ORF">BDV98DRAFT_158203</name>
</gene>
<evidence type="ECO:0000313" key="1">
    <source>
        <dbReference type="EMBL" id="TFL06610.1"/>
    </source>
</evidence>
<organism evidence="1 2">
    <name type="scientific">Pterulicium gracile</name>
    <dbReference type="NCBI Taxonomy" id="1884261"/>
    <lineage>
        <taxon>Eukaryota</taxon>
        <taxon>Fungi</taxon>
        <taxon>Dikarya</taxon>
        <taxon>Basidiomycota</taxon>
        <taxon>Agaricomycotina</taxon>
        <taxon>Agaricomycetes</taxon>
        <taxon>Agaricomycetidae</taxon>
        <taxon>Agaricales</taxon>
        <taxon>Pleurotineae</taxon>
        <taxon>Pterulaceae</taxon>
        <taxon>Pterulicium</taxon>
    </lineage>
</organism>
<keyword evidence="2" id="KW-1185">Reference proteome</keyword>
<proteinExistence type="predicted"/>
<sequence>MANTAWPHCLAGALRHYIRPPRLCLSSSEPNTPFPHSTQHPSAHKPFITMARVSRSSVEDTWSNSSGDESAEEIAFHPDDLDESFRYTPGDAVWIRTAGGNWRGKGATRQKEGMFHPVIFSKNLSTVRSNQMTDI</sequence>
<name>A0A5C3R0J5_9AGAR</name>